<dbReference type="RefSeq" id="WP_282736964.1">
    <property type="nucleotide sequence ID" value="NZ_JASCQP010000045.1"/>
</dbReference>
<dbReference type="InterPro" id="IPR025484">
    <property type="entry name" value="DUF4376"/>
</dbReference>
<comment type="caution">
    <text evidence="3">The sequence shown here is derived from an EMBL/GenBank/DDBJ whole genome shotgun (WGS) entry which is preliminary data.</text>
</comment>
<accession>A0ABT6V5M3</accession>
<evidence type="ECO:0000313" key="4">
    <source>
        <dbReference type="Proteomes" id="UP001225957"/>
    </source>
</evidence>
<keyword evidence="4" id="KW-1185">Reference proteome</keyword>
<dbReference type="Pfam" id="PF14301">
    <property type="entry name" value="DUF4376"/>
    <property type="match status" value="1"/>
</dbReference>
<feature type="region of interest" description="Disordered" evidence="1">
    <location>
        <begin position="39"/>
        <end position="60"/>
    </location>
</feature>
<evidence type="ECO:0000256" key="1">
    <source>
        <dbReference type="SAM" id="MobiDB-lite"/>
    </source>
</evidence>
<sequence length="193" mass="21281">MHYSATQNAFYSSKLIAEYQRAGTWPSDAIKATAEEYETYGKGSPPAGMRRGANENGRPAWMTIPPIDLETLAARQRREIDTARDAAFAAGMPFTFHDGSEDVVQTRPEDKSNLLGIAIEARDLRDAGVADPVIEFRAASNTTYAITPTKAIEMTNAALAHVKAIYDQSWQRKDAIKSALEAEEREGIETVVW</sequence>
<evidence type="ECO:0000313" key="3">
    <source>
        <dbReference type="EMBL" id="MDI5893075.1"/>
    </source>
</evidence>
<evidence type="ECO:0000259" key="2">
    <source>
        <dbReference type="Pfam" id="PF14301"/>
    </source>
</evidence>
<dbReference type="Proteomes" id="UP001225957">
    <property type="component" value="Unassembled WGS sequence"/>
</dbReference>
<organism evidence="3 4">
    <name type="scientific">Halomonas rhizosphaerae</name>
    <dbReference type="NCBI Taxonomy" id="3043296"/>
    <lineage>
        <taxon>Bacteria</taxon>
        <taxon>Pseudomonadati</taxon>
        <taxon>Pseudomonadota</taxon>
        <taxon>Gammaproteobacteria</taxon>
        <taxon>Oceanospirillales</taxon>
        <taxon>Halomonadaceae</taxon>
        <taxon>Halomonas</taxon>
    </lineage>
</organism>
<feature type="domain" description="DUF4376" evidence="2">
    <location>
        <begin position="73"/>
        <end position="182"/>
    </location>
</feature>
<proteinExistence type="predicted"/>
<dbReference type="EMBL" id="JASCQP010000045">
    <property type="protein sequence ID" value="MDI5893075.1"/>
    <property type="molecule type" value="Genomic_DNA"/>
</dbReference>
<name>A0ABT6V5M3_9GAMM</name>
<protein>
    <submittedName>
        <fullName evidence="3">DUF4376 domain-containing protein</fullName>
    </submittedName>
</protein>
<reference evidence="3 4" key="1">
    <citation type="submission" date="2023-04" db="EMBL/GenBank/DDBJ databases">
        <title>Halomonas strains isolated from rhizosphere soil.</title>
        <authorList>
            <person name="Xu L."/>
            <person name="Sun J.-Q."/>
        </authorList>
    </citation>
    <scope>NUCLEOTIDE SEQUENCE [LARGE SCALE GENOMIC DNA]</scope>
    <source>
        <strain evidence="3 4">LR5S20</strain>
    </source>
</reference>
<gene>
    <name evidence="3" type="ORF">QLQ83_18500</name>
</gene>